<accession>A0A8J8NT23</accession>
<organism evidence="1 2">
    <name type="scientific">Halteria grandinella</name>
    <dbReference type="NCBI Taxonomy" id="5974"/>
    <lineage>
        <taxon>Eukaryota</taxon>
        <taxon>Sar</taxon>
        <taxon>Alveolata</taxon>
        <taxon>Ciliophora</taxon>
        <taxon>Intramacronucleata</taxon>
        <taxon>Spirotrichea</taxon>
        <taxon>Stichotrichia</taxon>
        <taxon>Sporadotrichida</taxon>
        <taxon>Halteriidae</taxon>
        <taxon>Halteria</taxon>
    </lineage>
</organism>
<protein>
    <submittedName>
        <fullName evidence="1">Uncharacterized protein</fullName>
    </submittedName>
</protein>
<dbReference type="AlphaFoldDB" id="A0A8J8NT23"/>
<sequence>MIKRICGDGGFGLLILIVISIMRCGRQLLDNFRRIGRLFIRQWNGQEMIWWLAPSLIDCRIDILAKGLFEYILAVYSVLQSFHYRRNNYTFQLGKFIYYAIKFPSSTFCNQKRPIQYIFEKQGTILKDALPNCPWESNSEEIQQLSFTETKK</sequence>
<dbReference type="EMBL" id="RRYP01008673">
    <property type="protein sequence ID" value="TNV79616.1"/>
    <property type="molecule type" value="Genomic_DNA"/>
</dbReference>
<evidence type="ECO:0000313" key="2">
    <source>
        <dbReference type="Proteomes" id="UP000785679"/>
    </source>
</evidence>
<comment type="caution">
    <text evidence="1">The sequence shown here is derived from an EMBL/GenBank/DDBJ whole genome shotgun (WGS) entry which is preliminary data.</text>
</comment>
<reference evidence="1" key="1">
    <citation type="submission" date="2019-06" db="EMBL/GenBank/DDBJ databases">
        <authorList>
            <person name="Zheng W."/>
        </authorList>
    </citation>
    <scope>NUCLEOTIDE SEQUENCE</scope>
    <source>
        <strain evidence="1">QDHG01</strain>
    </source>
</reference>
<evidence type="ECO:0000313" key="1">
    <source>
        <dbReference type="EMBL" id="TNV79616.1"/>
    </source>
</evidence>
<dbReference type="Proteomes" id="UP000785679">
    <property type="component" value="Unassembled WGS sequence"/>
</dbReference>
<proteinExistence type="predicted"/>
<gene>
    <name evidence="1" type="ORF">FGO68_gene6720</name>
</gene>
<name>A0A8J8NT23_HALGN</name>
<keyword evidence="2" id="KW-1185">Reference proteome</keyword>